<name>A0A975T3G1_9NOST</name>
<gene>
    <name evidence="2" type="ORF">B6N60_00207</name>
</gene>
<dbReference type="KEGG" id="rsin:B6N60_00207"/>
<keyword evidence="1" id="KW-0472">Membrane</keyword>
<reference evidence="2" key="1">
    <citation type="submission" date="2017-04" db="EMBL/GenBank/DDBJ databases">
        <title>Genome deletions in a multicellular cyanobacterial endosymbiont for morphological adaptation in marine diatoms.</title>
        <authorList>
            <person name="Wang Y."/>
            <person name="Gao H."/>
            <person name="Li R."/>
            <person name="Xu X."/>
        </authorList>
    </citation>
    <scope>NUCLEOTIDE SEQUENCE</scope>
    <source>
        <strain evidence="2">FACHB 800</strain>
    </source>
</reference>
<accession>A0A975T3G1</accession>
<proteinExistence type="predicted"/>
<evidence type="ECO:0000313" key="2">
    <source>
        <dbReference type="EMBL" id="QXE21531.1"/>
    </source>
</evidence>
<feature type="transmembrane region" description="Helical" evidence="1">
    <location>
        <begin position="25"/>
        <end position="41"/>
    </location>
</feature>
<organism evidence="2 3">
    <name type="scientific">Richelia sinica FACHB-800</name>
    <dbReference type="NCBI Taxonomy" id="1357546"/>
    <lineage>
        <taxon>Bacteria</taxon>
        <taxon>Bacillati</taxon>
        <taxon>Cyanobacteriota</taxon>
        <taxon>Cyanophyceae</taxon>
        <taxon>Nostocales</taxon>
        <taxon>Nostocaceae</taxon>
        <taxon>Richelia</taxon>
    </lineage>
</organism>
<dbReference type="AlphaFoldDB" id="A0A975T3G1"/>
<protein>
    <submittedName>
        <fullName evidence="2">Uncharacterized protein</fullName>
    </submittedName>
</protein>
<keyword evidence="1" id="KW-1133">Transmembrane helix</keyword>
<keyword evidence="1" id="KW-0812">Transmembrane</keyword>
<sequence>MISNTLQVETRKTIKKEIGKSRTRKLFPVVSIVFSLMLIYAK</sequence>
<evidence type="ECO:0000256" key="1">
    <source>
        <dbReference type="SAM" id="Phobius"/>
    </source>
</evidence>
<dbReference type="Proteomes" id="UP000683511">
    <property type="component" value="Chromosome"/>
</dbReference>
<keyword evidence="3" id="KW-1185">Reference proteome</keyword>
<dbReference type="EMBL" id="CP021056">
    <property type="protein sequence ID" value="QXE21531.1"/>
    <property type="molecule type" value="Genomic_DNA"/>
</dbReference>
<evidence type="ECO:0000313" key="3">
    <source>
        <dbReference type="Proteomes" id="UP000683511"/>
    </source>
</evidence>